<dbReference type="OrthoDB" id="1733683at2759"/>
<sequence>MVEDEILSREEKLLELPHPTNSSTALQVLNLPNCPQIESSFFPKSSFFTVFNSSATLNKLILSESEMVSLPTCIKGFVALSELYLRDCEKLEEILELPPNIRSVDATGCMSLQRFSEVSRILKFNGSHIRSLRMIQLGGCEKMHEKIWNYKVPNPLLCKRHYKATALFENEIPEWFRYQKEFVENEIAKSGNDDDFQLRKNEEWVINIEGPHYLEDISGIVVYALVFNKEAHESSDFIYDAEITSNNSNHVRRIDFYEVVNLINIYYTTGSGYDVKVGYSDLESFELKVLDNLRVHLRPHPNVWDPLLVPFYRSCGANVVYKDKSRAHKRRKMD</sequence>
<dbReference type="InterPro" id="IPR032675">
    <property type="entry name" value="LRR_dom_sf"/>
</dbReference>
<gene>
    <name evidence="2 3" type="primary">LOC108998159</name>
</gene>
<accession>A0A6P9EG86</accession>
<dbReference type="SUPFAM" id="SSF52047">
    <property type="entry name" value="RNI-like"/>
    <property type="match status" value="1"/>
</dbReference>
<dbReference type="Proteomes" id="UP000235220">
    <property type="component" value="Chromosome 6"/>
</dbReference>
<dbReference type="RefSeq" id="XP_035546469.1">
    <property type="nucleotide sequence ID" value="XM_035690576.1"/>
</dbReference>
<evidence type="ECO:0000313" key="3">
    <source>
        <dbReference type="RefSeq" id="XP_035546469.1"/>
    </source>
</evidence>
<dbReference type="Gene3D" id="3.80.10.10">
    <property type="entry name" value="Ribonuclease Inhibitor"/>
    <property type="match status" value="1"/>
</dbReference>
<evidence type="ECO:0000313" key="2">
    <source>
        <dbReference type="RefSeq" id="XP_035546468.1"/>
    </source>
</evidence>
<dbReference type="KEGG" id="jre:108998159"/>
<keyword evidence="1" id="KW-1185">Reference proteome</keyword>
<dbReference type="AlphaFoldDB" id="A0A6P9EG86"/>
<evidence type="ECO:0000313" key="1">
    <source>
        <dbReference type="Proteomes" id="UP000235220"/>
    </source>
</evidence>
<organism evidence="1 3">
    <name type="scientific">Juglans regia</name>
    <name type="common">English walnut</name>
    <dbReference type="NCBI Taxonomy" id="51240"/>
    <lineage>
        <taxon>Eukaryota</taxon>
        <taxon>Viridiplantae</taxon>
        <taxon>Streptophyta</taxon>
        <taxon>Embryophyta</taxon>
        <taxon>Tracheophyta</taxon>
        <taxon>Spermatophyta</taxon>
        <taxon>Magnoliopsida</taxon>
        <taxon>eudicotyledons</taxon>
        <taxon>Gunneridae</taxon>
        <taxon>Pentapetalae</taxon>
        <taxon>rosids</taxon>
        <taxon>fabids</taxon>
        <taxon>Fagales</taxon>
        <taxon>Juglandaceae</taxon>
        <taxon>Juglans</taxon>
    </lineage>
</organism>
<protein>
    <submittedName>
        <fullName evidence="2 3">Inactive disease resistance protein RPS4-like</fullName>
    </submittedName>
</protein>
<dbReference type="GeneID" id="108998159"/>
<proteinExistence type="predicted"/>
<name>A0A6P9EG86_JUGRE</name>
<reference evidence="2 3" key="1">
    <citation type="submission" date="2025-04" db="UniProtKB">
        <authorList>
            <consortium name="RefSeq"/>
        </authorList>
    </citation>
    <scope>IDENTIFICATION</scope>
    <source>
        <tissue evidence="2 3">Leaves</tissue>
    </source>
</reference>
<dbReference type="RefSeq" id="XP_035546468.1">
    <property type="nucleotide sequence ID" value="XM_035690575.1"/>
</dbReference>